<organism evidence="2 3">
    <name type="scientific">Henosepilachna vigintioctopunctata</name>
    <dbReference type="NCBI Taxonomy" id="420089"/>
    <lineage>
        <taxon>Eukaryota</taxon>
        <taxon>Metazoa</taxon>
        <taxon>Ecdysozoa</taxon>
        <taxon>Arthropoda</taxon>
        <taxon>Hexapoda</taxon>
        <taxon>Insecta</taxon>
        <taxon>Pterygota</taxon>
        <taxon>Neoptera</taxon>
        <taxon>Endopterygota</taxon>
        <taxon>Coleoptera</taxon>
        <taxon>Polyphaga</taxon>
        <taxon>Cucujiformia</taxon>
        <taxon>Coccinelloidea</taxon>
        <taxon>Coccinellidae</taxon>
        <taxon>Epilachninae</taxon>
        <taxon>Epilachnini</taxon>
        <taxon>Henosepilachna</taxon>
    </lineage>
</organism>
<feature type="signal peptide" evidence="1">
    <location>
        <begin position="1"/>
        <end position="19"/>
    </location>
</feature>
<proteinExistence type="predicted"/>
<dbReference type="GO" id="GO:0008289">
    <property type="term" value="F:lipid binding"/>
    <property type="evidence" value="ECO:0007669"/>
    <property type="project" value="InterPro"/>
</dbReference>
<accession>A0AAW1TIQ0</accession>
<keyword evidence="1" id="KW-0732">Signal</keyword>
<dbReference type="EMBL" id="JARQZJ010000001">
    <property type="protein sequence ID" value="KAK9869500.1"/>
    <property type="molecule type" value="Genomic_DNA"/>
</dbReference>
<dbReference type="PANTHER" id="PTHR11008:SF29">
    <property type="entry name" value="IP17226P"/>
    <property type="match status" value="1"/>
</dbReference>
<sequence>MKAFCCLIFLCGITTITSADPALVVNGVKVNDEQLQMQWNSLKLGEGEILTATVNDYTDKLLENLGKMMIKEGADPLSLPDVEQQIRKKILFIHYKGSLKFTYLSVSGLSSLSRSGDSSITYDMRSKKVRFDIPLKLNEIDVTCQFKAKLPPFSSHGRLTGEMKDVNMITSIEIDLNQMKASLLEYKITNSGTIKVHFHVGKIINWLMNLIGDAATGIFKSKINKEIDNVVTEAMQKVVDLVNQIISVSADSSRIQ</sequence>
<feature type="chain" id="PRO_5043373996" evidence="1">
    <location>
        <begin position="20"/>
        <end position="256"/>
    </location>
</feature>
<comment type="caution">
    <text evidence="2">The sequence shown here is derived from an EMBL/GenBank/DDBJ whole genome shotgun (WGS) entry which is preliminary data.</text>
</comment>
<dbReference type="AlphaFoldDB" id="A0AAW1TIQ0"/>
<dbReference type="Proteomes" id="UP001431783">
    <property type="component" value="Unassembled WGS sequence"/>
</dbReference>
<dbReference type="Gene3D" id="3.15.10.50">
    <property type="match status" value="1"/>
</dbReference>
<dbReference type="InterPro" id="IPR017943">
    <property type="entry name" value="Bactericidal_perm-incr_a/b_dom"/>
</dbReference>
<evidence type="ECO:0000256" key="1">
    <source>
        <dbReference type="SAM" id="SignalP"/>
    </source>
</evidence>
<keyword evidence="3" id="KW-1185">Reference proteome</keyword>
<dbReference type="GO" id="GO:0005615">
    <property type="term" value="C:extracellular space"/>
    <property type="evidence" value="ECO:0007669"/>
    <property type="project" value="TreeGrafter"/>
</dbReference>
<gene>
    <name evidence="2" type="ORF">WA026_003253</name>
</gene>
<protein>
    <submittedName>
        <fullName evidence="2">Uncharacterized protein</fullName>
    </submittedName>
</protein>
<dbReference type="InterPro" id="IPR020234">
    <property type="entry name" value="Mite_allergen_group-7"/>
</dbReference>
<dbReference type="SUPFAM" id="SSF55394">
    <property type="entry name" value="Bactericidal permeability-increasing protein, BPI"/>
    <property type="match status" value="1"/>
</dbReference>
<evidence type="ECO:0000313" key="3">
    <source>
        <dbReference type="Proteomes" id="UP001431783"/>
    </source>
</evidence>
<evidence type="ECO:0000313" key="2">
    <source>
        <dbReference type="EMBL" id="KAK9869500.1"/>
    </source>
</evidence>
<dbReference type="InterPro" id="IPR038602">
    <property type="entry name" value="Mite_allergen_7_sf"/>
</dbReference>
<reference evidence="2 3" key="1">
    <citation type="submission" date="2023-03" db="EMBL/GenBank/DDBJ databases">
        <title>Genome insight into feeding habits of ladybird beetles.</title>
        <authorList>
            <person name="Li H.-S."/>
            <person name="Huang Y.-H."/>
            <person name="Pang H."/>
        </authorList>
    </citation>
    <scope>NUCLEOTIDE SEQUENCE [LARGE SCALE GENOMIC DNA]</scope>
    <source>
        <strain evidence="2">SYSU_2023b</strain>
        <tissue evidence="2">Whole body</tissue>
    </source>
</reference>
<dbReference type="Pfam" id="PF16984">
    <property type="entry name" value="Grp7_allergen"/>
    <property type="match status" value="1"/>
</dbReference>
<name>A0AAW1TIQ0_9CUCU</name>
<dbReference type="PANTHER" id="PTHR11008">
    <property type="entry name" value="PROTEIN TAKEOUT-LIKE PROTEIN"/>
    <property type="match status" value="1"/>
</dbReference>